<dbReference type="Pfam" id="PF00857">
    <property type="entry name" value="Isochorismatase"/>
    <property type="match status" value="1"/>
</dbReference>
<dbReference type="InterPro" id="IPR000868">
    <property type="entry name" value="Isochorismatase-like_dom"/>
</dbReference>
<evidence type="ECO:0000313" key="3">
    <source>
        <dbReference type="EMBL" id="TYB47846.1"/>
    </source>
</evidence>
<dbReference type="GO" id="GO:0016787">
    <property type="term" value="F:hydrolase activity"/>
    <property type="evidence" value="ECO:0007669"/>
    <property type="project" value="UniProtKB-KW"/>
</dbReference>
<reference evidence="3 4" key="1">
    <citation type="submission" date="2019-08" db="EMBL/GenBank/DDBJ databases">
        <title>Actinomadura sp. nov. CYP1-5 isolated from mountain soil.</title>
        <authorList>
            <person name="Songsumanus A."/>
            <person name="Kuncharoen N."/>
            <person name="Kudo T."/>
            <person name="Yuki M."/>
            <person name="Igarashi Y."/>
            <person name="Tanasupawat S."/>
        </authorList>
    </citation>
    <scope>NUCLEOTIDE SEQUENCE [LARGE SCALE GENOMIC DNA]</scope>
    <source>
        <strain evidence="3 4">JCM 14158</strain>
    </source>
</reference>
<dbReference type="STRING" id="1220554.GCA_001552135_03733"/>
<dbReference type="InterPro" id="IPR050272">
    <property type="entry name" value="Isochorismatase-like_hydrls"/>
</dbReference>
<dbReference type="InterPro" id="IPR036380">
    <property type="entry name" value="Isochorismatase-like_sf"/>
</dbReference>
<dbReference type="EMBL" id="VSFG01000001">
    <property type="protein sequence ID" value="TYB47846.1"/>
    <property type="molecule type" value="Genomic_DNA"/>
</dbReference>
<comment type="caution">
    <text evidence="3">The sequence shown here is derived from an EMBL/GenBank/DDBJ whole genome shotgun (WGS) entry which is preliminary data.</text>
</comment>
<dbReference type="RefSeq" id="WP_083980845.1">
    <property type="nucleotide sequence ID" value="NZ_VSFG01000001.1"/>
</dbReference>
<dbReference type="PANTHER" id="PTHR43540">
    <property type="entry name" value="PEROXYUREIDOACRYLATE/UREIDOACRYLATE AMIDOHYDROLASE-RELATED"/>
    <property type="match status" value="1"/>
</dbReference>
<evidence type="ECO:0000256" key="1">
    <source>
        <dbReference type="ARBA" id="ARBA00022801"/>
    </source>
</evidence>
<evidence type="ECO:0000259" key="2">
    <source>
        <dbReference type="Pfam" id="PF00857"/>
    </source>
</evidence>
<dbReference type="PANTHER" id="PTHR43540:SF1">
    <property type="entry name" value="ISOCHORISMATASE HYDROLASE"/>
    <property type="match status" value="1"/>
</dbReference>
<gene>
    <name evidence="3" type="ORF">FXF69_00895</name>
</gene>
<dbReference type="Proteomes" id="UP000323380">
    <property type="component" value="Unassembled WGS sequence"/>
</dbReference>
<accession>A0A5D0NTQ3</accession>
<name>A0A5D0NTQ3_9ACTN</name>
<sequence>MDTSQSADVACDVGVRHLIAHYEKAGFTHRLGFGAKPAVLVIDLVNAFTDPSSDLALPIEDVVHHSAKLIAVARDAGVPVIAFRVEFADERSAPMMLRKNPVLARLRPGSQEARLDPRLGIDERDIVLVKTGASAFFQTTLPAVLAGLGVDTVLLVGSATSGCVRATAVDAIQHGFRPIVVAECVGDRLTVAHEVSLAEMDAKYADVESLDVVIRYLKERA</sequence>
<evidence type="ECO:0000313" key="4">
    <source>
        <dbReference type="Proteomes" id="UP000323380"/>
    </source>
</evidence>
<feature type="domain" description="Isochorismatase-like" evidence="2">
    <location>
        <begin position="38"/>
        <end position="209"/>
    </location>
</feature>
<protein>
    <submittedName>
        <fullName evidence="3">Isochorismatase family protein</fullName>
    </submittedName>
</protein>
<organism evidence="3 4">
    <name type="scientific">Actinomadura chibensis</name>
    <dbReference type="NCBI Taxonomy" id="392828"/>
    <lineage>
        <taxon>Bacteria</taxon>
        <taxon>Bacillati</taxon>
        <taxon>Actinomycetota</taxon>
        <taxon>Actinomycetes</taxon>
        <taxon>Streptosporangiales</taxon>
        <taxon>Thermomonosporaceae</taxon>
        <taxon>Actinomadura</taxon>
    </lineage>
</organism>
<keyword evidence="1" id="KW-0378">Hydrolase</keyword>
<keyword evidence="4" id="KW-1185">Reference proteome</keyword>
<dbReference type="Gene3D" id="3.40.50.850">
    <property type="entry name" value="Isochorismatase-like"/>
    <property type="match status" value="1"/>
</dbReference>
<dbReference type="SUPFAM" id="SSF52499">
    <property type="entry name" value="Isochorismatase-like hydrolases"/>
    <property type="match status" value="1"/>
</dbReference>
<proteinExistence type="predicted"/>
<dbReference type="AlphaFoldDB" id="A0A5D0NTQ3"/>